<feature type="chain" id="PRO_5019401149" description="DUF4412 domain-containing protein" evidence="1">
    <location>
        <begin position="26"/>
        <end position="228"/>
    </location>
</feature>
<comment type="caution">
    <text evidence="3">The sequence shown here is derived from an EMBL/GenBank/DDBJ whole genome shotgun (WGS) entry which is preliminary data.</text>
</comment>
<reference evidence="3 4" key="1">
    <citation type="submission" date="2016-07" db="EMBL/GenBank/DDBJ databases">
        <title>Genome of Pelobium manganitolerans.</title>
        <authorList>
            <person name="Wu S."/>
            <person name="Wang G."/>
        </authorList>
    </citation>
    <scope>NUCLEOTIDE SEQUENCE [LARGE SCALE GENOMIC DNA]</scope>
    <source>
        <strain evidence="3 4">YS-25</strain>
    </source>
</reference>
<dbReference type="InterPro" id="IPR025524">
    <property type="entry name" value="DUF4412"/>
</dbReference>
<evidence type="ECO:0000259" key="2">
    <source>
        <dbReference type="Pfam" id="PF14371"/>
    </source>
</evidence>
<evidence type="ECO:0000256" key="1">
    <source>
        <dbReference type="SAM" id="SignalP"/>
    </source>
</evidence>
<feature type="domain" description="DUF4412" evidence="2">
    <location>
        <begin position="54"/>
        <end position="161"/>
    </location>
</feature>
<keyword evidence="4" id="KW-1185">Reference proteome</keyword>
<evidence type="ECO:0000313" key="3">
    <source>
        <dbReference type="EMBL" id="RKD14332.1"/>
    </source>
</evidence>
<sequence>MNMLKTLKTTFALAMGIGLASFSYAQKTIKEGTITYSAEYTLPADQQSLAAMLPKEMKVAFNGDLSRMKMDMGMYATTILANIVTGEMLTLTEVPMQNRKIAVKMNKAQAEKMREFQNGNHDYDVTATTETKKIAGYNCKKYILKDREDGTQAEIWTTTEIKIPNNALTSELKKVDGVPVEFSNKANGLTTKMTLKSIDETPVGTISLEAPSDYEPMDFTDLMSQMGG</sequence>
<name>A0A419S3X9_9SPHI</name>
<accession>A0A419S3X9</accession>
<feature type="signal peptide" evidence="1">
    <location>
        <begin position="1"/>
        <end position="25"/>
    </location>
</feature>
<dbReference type="Proteomes" id="UP000283433">
    <property type="component" value="Unassembled WGS sequence"/>
</dbReference>
<dbReference type="EMBL" id="MBTA01000026">
    <property type="protein sequence ID" value="RKD14332.1"/>
    <property type="molecule type" value="Genomic_DNA"/>
</dbReference>
<dbReference type="AlphaFoldDB" id="A0A419S3X9"/>
<protein>
    <recommendedName>
        <fullName evidence="2">DUF4412 domain-containing protein</fullName>
    </recommendedName>
</protein>
<organism evidence="3 4">
    <name type="scientific">Pelobium manganitolerans</name>
    <dbReference type="NCBI Taxonomy" id="1842495"/>
    <lineage>
        <taxon>Bacteria</taxon>
        <taxon>Pseudomonadati</taxon>
        <taxon>Bacteroidota</taxon>
        <taxon>Sphingobacteriia</taxon>
        <taxon>Sphingobacteriales</taxon>
        <taxon>Sphingobacteriaceae</taxon>
        <taxon>Pelobium</taxon>
    </lineage>
</organism>
<proteinExistence type="predicted"/>
<dbReference type="OrthoDB" id="1467107at2"/>
<gene>
    <name evidence="3" type="ORF">BCY91_07550</name>
</gene>
<dbReference type="Pfam" id="PF14371">
    <property type="entry name" value="DUF4412"/>
    <property type="match status" value="1"/>
</dbReference>
<dbReference type="RefSeq" id="WP_120182333.1">
    <property type="nucleotide sequence ID" value="NZ_CBINCU010000019.1"/>
</dbReference>
<keyword evidence="1" id="KW-0732">Signal</keyword>
<evidence type="ECO:0000313" key="4">
    <source>
        <dbReference type="Proteomes" id="UP000283433"/>
    </source>
</evidence>